<protein>
    <recommendedName>
        <fullName evidence="4">Ig-like domain-containing protein</fullName>
    </recommendedName>
</protein>
<dbReference type="RefSeq" id="WP_302042038.1">
    <property type="nucleotide sequence ID" value="NZ_JAUKPO010000049.1"/>
</dbReference>
<gene>
    <name evidence="2" type="ORF">Q0590_33505</name>
</gene>
<keyword evidence="3" id="KW-1185">Reference proteome</keyword>
<keyword evidence="1" id="KW-0732">Signal</keyword>
<reference evidence="2" key="1">
    <citation type="submission" date="2023-07" db="EMBL/GenBank/DDBJ databases">
        <title>The genome sequence of Rhodocytophaga aerolata KACC 12507.</title>
        <authorList>
            <person name="Zhang X."/>
        </authorList>
    </citation>
    <scope>NUCLEOTIDE SEQUENCE</scope>
    <source>
        <strain evidence="2">KACC 12507</strain>
    </source>
</reference>
<evidence type="ECO:0000313" key="2">
    <source>
        <dbReference type="EMBL" id="MDO1451239.1"/>
    </source>
</evidence>
<evidence type="ECO:0000313" key="3">
    <source>
        <dbReference type="Proteomes" id="UP001168528"/>
    </source>
</evidence>
<dbReference type="Proteomes" id="UP001168528">
    <property type="component" value="Unassembled WGS sequence"/>
</dbReference>
<feature type="chain" id="PRO_5045055162" description="Ig-like domain-containing protein" evidence="1">
    <location>
        <begin position="35"/>
        <end position="150"/>
    </location>
</feature>
<dbReference type="EMBL" id="JAUKPO010000049">
    <property type="protein sequence ID" value="MDO1451239.1"/>
    <property type="molecule type" value="Genomic_DNA"/>
</dbReference>
<name>A0ABT8RIP7_9BACT</name>
<evidence type="ECO:0000256" key="1">
    <source>
        <dbReference type="SAM" id="SignalP"/>
    </source>
</evidence>
<comment type="caution">
    <text evidence="2">The sequence shown here is derived from an EMBL/GenBank/DDBJ whole genome shotgun (WGS) entry which is preliminary data.</text>
</comment>
<feature type="signal peptide" evidence="1">
    <location>
        <begin position="1"/>
        <end position="34"/>
    </location>
</feature>
<evidence type="ECO:0008006" key="4">
    <source>
        <dbReference type="Google" id="ProtNLM"/>
    </source>
</evidence>
<organism evidence="2 3">
    <name type="scientific">Rhodocytophaga aerolata</name>
    <dbReference type="NCBI Taxonomy" id="455078"/>
    <lineage>
        <taxon>Bacteria</taxon>
        <taxon>Pseudomonadati</taxon>
        <taxon>Bacteroidota</taxon>
        <taxon>Cytophagia</taxon>
        <taxon>Cytophagales</taxon>
        <taxon>Rhodocytophagaceae</taxon>
        <taxon>Rhodocytophaga</taxon>
    </lineage>
</organism>
<accession>A0ABT8RIP7</accession>
<proteinExistence type="predicted"/>
<sequence length="150" mass="15393">MKQLYFIAIAQKSVCKLLAVSAVILLITAVQTFAQSINGESNPCPGTTYSYTFVASASGPVCWGTGWSISGGTISSSNGTVANVVWNIGATSGSITVSYYCSNGTSGSTTKYVTIRPQLRVPSISGFAGICRGGTNTYSISAVSGAVSYT</sequence>